<feature type="transmembrane region" description="Helical" evidence="1">
    <location>
        <begin position="78"/>
        <end position="98"/>
    </location>
</feature>
<evidence type="ECO:0000256" key="1">
    <source>
        <dbReference type="SAM" id="Phobius"/>
    </source>
</evidence>
<evidence type="ECO:0000313" key="3">
    <source>
        <dbReference type="Proteomes" id="UP001209540"/>
    </source>
</evidence>
<dbReference type="EMBL" id="JAIXMP010000014">
    <property type="protein sequence ID" value="KAI9262182.1"/>
    <property type="molecule type" value="Genomic_DNA"/>
</dbReference>
<keyword evidence="1" id="KW-1133">Transmembrane helix</keyword>
<accession>A0AAD5JZP9</accession>
<gene>
    <name evidence="2" type="ORF">BDA99DRAFT_537527</name>
</gene>
<comment type="caution">
    <text evidence="2">The sequence shown here is derived from an EMBL/GenBank/DDBJ whole genome shotgun (WGS) entry which is preliminary data.</text>
</comment>
<name>A0AAD5JZP9_9FUNG</name>
<evidence type="ECO:0000313" key="2">
    <source>
        <dbReference type="EMBL" id="KAI9262182.1"/>
    </source>
</evidence>
<feature type="transmembrane region" description="Helical" evidence="1">
    <location>
        <begin position="44"/>
        <end position="66"/>
    </location>
</feature>
<reference evidence="2" key="1">
    <citation type="journal article" date="2022" name="IScience">
        <title>Evolution of zygomycete secretomes and the origins of terrestrial fungal ecologies.</title>
        <authorList>
            <person name="Chang Y."/>
            <person name="Wang Y."/>
            <person name="Mondo S."/>
            <person name="Ahrendt S."/>
            <person name="Andreopoulos W."/>
            <person name="Barry K."/>
            <person name="Beard J."/>
            <person name="Benny G.L."/>
            <person name="Blankenship S."/>
            <person name="Bonito G."/>
            <person name="Cuomo C."/>
            <person name="Desiro A."/>
            <person name="Gervers K.A."/>
            <person name="Hundley H."/>
            <person name="Kuo A."/>
            <person name="LaButti K."/>
            <person name="Lang B.F."/>
            <person name="Lipzen A."/>
            <person name="O'Donnell K."/>
            <person name="Pangilinan J."/>
            <person name="Reynolds N."/>
            <person name="Sandor L."/>
            <person name="Smith M.E."/>
            <person name="Tsang A."/>
            <person name="Grigoriev I.V."/>
            <person name="Stajich J.E."/>
            <person name="Spatafora J.W."/>
        </authorList>
    </citation>
    <scope>NUCLEOTIDE SEQUENCE</scope>
    <source>
        <strain evidence="2">RSA 2281</strain>
    </source>
</reference>
<proteinExistence type="predicted"/>
<keyword evidence="1" id="KW-0472">Membrane</keyword>
<keyword evidence="3" id="KW-1185">Reference proteome</keyword>
<keyword evidence="1" id="KW-0812">Transmembrane</keyword>
<organism evidence="2 3">
    <name type="scientific">Phascolomyces articulosus</name>
    <dbReference type="NCBI Taxonomy" id="60185"/>
    <lineage>
        <taxon>Eukaryota</taxon>
        <taxon>Fungi</taxon>
        <taxon>Fungi incertae sedis</taxon>
        <taxon>Mucoromycota</taxon>
        <taxon>Mucoromycotina</taxon>
        <taxon>Mucoromycetes</taxon>
        <taxon>Mucorales</taxon>
        <taxon>Lichtheimiaceae</taxon>
        <taxon>Phascolomyces</taxon>
    </lineage>
</organism>
<dbReference type="AlphaFoldDB" id="A0AAD5JZP9"/>
<sequence>MTRTYYTHRMHIMNYAVKHSGLYIDSKGITGIHYLLIDKLYHGVIIFANNKAIKPLILFLTYYIWHGKHVDDWLAADIMLWAFYCSSVIIASLVVISIRI</sequence>
<dbReference type="Proteomes" id="UP001209540">
    <property type="component" value="Unassembled WGS sequence"/>
</dbReference>
<reference evidence="2" key="2">
    <citation type="submission" date="2023-02" db="EMBL/GenBank/DDBJ databases">
        <authorList>
            <consortium name="DOE Joint Genome Institute"/>
            <person name="Mondo S.J."/>
            <person name="Chang Y."/>
            <person name="Wang Y."/>
            <person name="Ahrendt S."/>
            <person name="Andreopoulos W."/>
            <person name="Barry K."/>
            <person name="Beard J."/>
            <person name="Benny G.L."/>
            <person name="Blankenship S."/>
            <person name="Bonito G."/>
            <person name="Cuomo C."/>
            <person name="Desiro A."/>
            <person name="Gervers K.A."/>
            <person name="Hundley H."/>
            <person name="Kuo A."/>
            <person name="LaButti K."/>
            <person name="Lang B.F."/>
            <person name="Lipzen A."/>
            <person name="O'Donnell K."/>
            <person name="Pangilinan J."/>
            <person name="Reynolds N."/>
            <person name="Sandor L."/>
            <person name="Smith M.W."/>
            <person name="Tsang A."/>
            <person name="Grigoriev I.V."/>
            <person name="Stajich J.E."/>
            <person name="Spatafora J.W."/>
        </authorList>
    </citation>
    <scope>NUCLEOTIDE SEQUENCE</scope>
    <source>
        <strain evidence="2">RSA 2281</strain>
    </source>
</reference>
<protein>
    <submittedName>
        <fullName evidence="2">Uncharacterized protein</fullName>
    </submittedName>
</protein>